<protein>
    <recommendedName>
        <fullName evidence="3">T-Q ester bond containing domain-containing protein</fullName>
    </recommendedName>
</protein>
<gene>
    <name evidence="4" type="ORF">SDC9_120649</name>
</gene>
<feature type="domain" description="T-Q ester bond containing" evidence="3">
    <location>
        <begin position="31"/>
        <end position="162"/>
    </location>
</feature>
<reference evidence="4" key="1">
    <citation type="submission" date="2019-08" db="EMBL/GenBank/DDBJ databases">
        <authorList>
            <person name="Kucharzyk K."/>
            <person name="Murdoch R.W."/>
            <person name="Higgins S."/>
            <person name="Loffler F."/>
        </authorList>
    </citation>
    <scope>NUCLEOTIDE SEQUENCE</scope>
</reference>
<keyword evidence="2" id="KW-1133">Transmembrane helix</keyword>
<organism evidence="4">
    <name type="scientific">bioreactor metagenome</name>
    <dbReference type="NCBI Taxonomy" id="1076179"/>
    <lineage>
        <taxon>unclassified sequences</taxon>
        <taxon>metagenomes</taxon>
        <taxon>ecological metagenomes</taxon>
    </lineage>
</organism>
<dbReference type="Pfam" id="PF18202">
    <property type="entry name" value="TQ"/>
    <property type="match status" value="1"/>
</dbReference>
<evidence type="ECO:0000259" key="3">
    <source>
        <dbReference type="Pfam" id="PF18202"/>
    </source>
</evidence>
<feature type="compositionally biased region" description="Low complexity" evidence="1">
    <location>
        <begin position="287"/>
        <end position="310"/>
    </location>
</feature>
<comment type="caution">
    <text evidence="4">The sequence shown here is derived from an EMBL/GenBank/DDBJ whole genome shotgun (WGS) entry which is preliminary data.</text>
</comment>
<keyword evidence="2" id="KW-0472">Membrane</keyword>
<proteinExistence type="predicted"/>
<keyword evidence="2" id="KW-0812">Transmembrane</keyword>
<feature type="region of interest" description="Disordered" evidence="1">
    <location>
        <begin position="284"/>
        <end position="324"/>
    </location>
</feature>
<accession>A0A645C8A0</accession>
<sequence length="354" mass="39843">MTVPYEKLTNNAFSVSLNRLMLYDLPEEEDSLTSLATWKDGNKELTSLDSTELVDKLSYNLHEIKEDWYVVAQAIDVEATKAVQEKDEKAKPVVIAETTATLANKEKTGTWEILHKLTAEQVLDKTIVLFNYVYENKEAFEVGDEPVAKDASLNNQAQTVNCTVERHVSIQTKAHLEDGSQTFTHGDVVDMFDDVSITHDVLDGSKEAFETILYALLPDGTTKEIWKSGKIDYEVNDKEFTKTVLAEKVDTSKYPEGTSFTFKEINYDKDGNINGKHNEDLKEKAQTLTPKKVPTTPSTPEQPETPTVPSDSQESSPTVKTFPQTGEKNSNVLLFIGFTLIFATVGYYFWNRRN</sequence>
<name>A0A645C8A0_9ZZZZ</name>
<feature type="compositionally biased region" description="Polar residues" evidence="1">
    <location>
        <begin position="311"/>
        <end position="324"/>
    </location>
</feature>
<evidence type="ECO:0000313" key="4">
    <source>
        <dbReference type="EMBL" id="MPM73667.1"/>
    </source>
</evidence>
<dbReference type="EMBL" id="VSSQ01025501">
    <property type="protein sequence ID" value="MPM73667.1"/>
    <property type="molecule type" value="Genomic_DNA"/>
</dbReference>
<evidence type="ECO:0000256" key="2">
    <source>
        <dbReference type="SAM" id="Phobius"/>
    </source>
</evidence>
<dbReference type="AlphaFoldDB" id="A0A645C8A0"/>
<dbReference type="InterPro" id="IPR041100">
    <property type="entry name" value="TQ"/>
</dbReference>
<evidence type="ECO:0000256" key="1">
    <source>
        <dbReference type="SAM" id="MobiDB-lite"/>
    </source>
</evidence>
<feature type="transmembrane region" description="Helical" evidence="2">
    <location>
        <begin position="332"/>
        <end position="350"/>
    </location>
</feature>
<dbReference type="NCBIfam" id="TIGR01167">
    <property type="entry name" value="LPXTG_anchor"/>
    <property type="match status" value="1"/>
</dbReference>